<reference evidence="1" key="1">
    <citation type="submission" date="2019-03" db="EMBL/GenBank/DDBJ databases">
        <title>Draft Sequence and Annotation of the Mycoplasma phocicerebrale Strain 1049T Genome.</title>
        <authorList>
            <person name="Frasca S.Jr."/>
            <person name="Kutish G.F."/>
            <person name="Castellanos Gell J."/>
            <person name="Michaels D.L."/>
            <person name="Brown D.R."/>
        </authorList>
    </citation>
    <scope>NUCLEOTIDE SEQUENCE</scope>
    <source>
        <strain evidence="1">1049</strain>
    </source>
</reference>
<keyword evidence="2" id="KW-1185">Reference proteome</keyword>
<evidence type="ECO:0000313" key="2">
    <source>
        <dbReference type="Proteomes" id="UP000256585"/>
    </source>
</evidence>
<dbReference type="AlphaFoldDB" id="A0A3T0TU36"/>
<dbReference type="RefSeq" id="WP_116171539.1">
    <property type="nucleotide sequence ID" value="NZ_CP033058.2"/>
</dbReference>
<evidence type="ECO:0000313" key="1">
    <source>
        <dbReference type="EMBL" id="AZZ65632.1"/>
    </source>
</evidence>
<gene>
    <name evidence="1" type="ORF">DMC14_002455</name>
</gene>
<name>A0A3T0TU36_9BACT</name>
<sequence>MNNIFENKLNILKEFMEICNENSLWYSLDSNTLLALVNNLSYWDQIDHYDVMMTFDSYEKLRNLFPNKVIDSVKHSDYLSLQNKFVFDVSKIYEECPFVNINLVIPTTTKRVKKYLKYKNRIKAFVNHFSTMNLTNISKIKSKIRTAKFLKPVVKGINYKDIYNILYDEENEGFLVTSPLINKKSLKKWITNISYKLINIEKNDLKFKAIYEYDYYLKSHYGRNWSKIEEIEIDYLHKNVIDIDKYETIIDENNI</sequence>
<dbReference type="KEGG" id="mphc:DMC14_002455"/>
<proteinExistence type="predicted"/>
<dbReference type="Proteomes" id="UP000256585">
    <property type="component" value="Chromosome"/>
</dbReference>
<dbReference type="OrthoDB" id="401364at2"/>
<organism evidence="1 2">
    <name type="scientific">Metamycoplasma phocicerebrale</name>
    <dbReference type="NCBI Taxonomy" id="142649"/>
    <lineage>
        <taxon>Bacteria</taxon>
        <taxon>Bacillati</taxon>
        <taxon>Mycoplasmatota</taxon>
        <taxon>Mycoplasmoidales</taxon>
        <taxon>Metamycoplasmataceae</taxon>
        <taxon>Metamycoplasma</taxon>
    </lineage>
</organism>
<accession>A0A3T0TU36</accession>
<protein>
    <recommendedName>
        <fullName evidence="3">Lipopolysaccharide cholinephosphotransferase</fullName>
    </recommendedName>
</protein>
<evidence type="ECO:0008006" key="3">
    <source>
        <dbReference type="Google" id="ProtNLM"/>
    </source>
</evidence>
<dbReference type="EMBL" id="CP033058">
    <property type="protein sequence ID" value="AZZ65632.1"/>
    <property type="molecule type" value="Genomic_DNA"/>
</dbReference>